<comment type="caution">
    <text evidence="2">The sequence shown here is derived from an EMBL/GenBank/DDBJ whole genome shotgun (WGS) entry which is preliminary data.</text>
</comment>
<keyword evidence="3" id="KW-1185">Reference proteome</keyword>
<evidence type="ECO:0000256" key="1">
    <source>
        <dbReference type="SAM" id="MobiDB-lite"/>
    </source>
</evidence>
<dbReference type="PROSITE" id="PS51257">
    <property type="entry name" value="PROKAR_LIPOPROTEIN"/>
    <property type="match status" value="1"/>
</dbReference>
<protein>
    <recommendedName>
        <fullName evidence="4">Lipoprotein</fullName>
    </recommendedName>
</protein>
<gene>
    <name evidence="2" type="ORF">IF129_02315</name>
</gene>
<dbReference type="GO" id="GO:0043448">
    <property type="term" value="P:alkane catabolic process"/>
    <property type="evidence" value="ECO:0007669"/>
    <property type="project" value="TreeGrafter"/>
</dbReference>
<proteinExistence type="predicted"/>
<evidence type="ECO:0000313" key="3">
    <source>
        <dbReference type="Proteomes" id="UP000632289"/>
    </source>
</evidence>
<name>A0A927EW34_9ACTN</name>
<evidence type="ECO:0008006" key="4">
    <source>
        <dbReference type="Google" id="ProtNLM"/>
    </source>
</evidence>
<dbReference type="Proteomes" id="UP000632289">
    <property type="component" value="Unassembled WGS sequence"/>
</dbReference>
<feature type="region of interest" description="Disordered" evidence="1">
    <location>
        <begin position="25"/>
        <end position="45"/>
    </location>
</feature>
<dbReference type="PANTHER" id="PTHR39335">
    <property type="entry name" value="BLL4220 PROTEIN"/>
    <property type="match status" value="1"/>
</dbReference>
<dbReference type="PANTHER" id="PTHR39335:SF1">
    <property type="entry name" value="BLL4220 PROTEIN"/>
    <property type="match status" value="1"/>
</dbReference>
<feature type="region of interest" description="Disordered" evidence="1">
    <location>
        <begin position="151"/>
        <end position="174"/>
    </location>
</feature>
<dbReference type="EMBL" id="JACXYU010000001">
    <property type="protein sequence ID" value="MBD3930410.1"/>
    <property type="molecule type" value="Genomic_DNA"/>
</dbReference>
<organism evidence="2 3">
    <name type="scientific">Streptomyces chumphonensis</name>
    <dbReference type="NCBI Taxonomy" id="1214925"/>
    <lineage>
        <taxon>Bacteria</taxon>
        <taxon>Bacillati</taxon>
        <taxon>Actinomycetota</taxon>
        <taxon>Actinomycetes</taxon>
        <taxon>Kitasatosporales</taxon>
        <taxon>Streptomycetaceae</taxon>
        <taxon>Streptomyces</taxon>
    </lineage>
</organism>
<evidence type="ECO:0000313" key="2">
    <source>
        <dbReference type="EMBL" id="MBD3930410.1"/>
    </source>
</evidence>
<dbReference type="AlphaFoldDB" id="A0A927EW34"/>
<dbReference type="Pfam" id="PF03640">
    <property type="entry name" value="Lipoprotein_15"/>
    <property type="match status" value="2"/>
</dbReference>
<dbReference type="InterPro" id="IPR005297">
    <property type="entry name" value="Lipoprotein_repeat"/>
</dbReference>
<accession>A0A927EW34</accession>
<reference evidence="2" key="1">
    <citation type="submission" date="2020-09" db="EMBL/GenBank/DDBJ databases">
        <title>Secondary metabolite and genome analysis of marine Streptomyces chumphonensis KK1-2T.</title>
        <authorList>
            <person name="Phongsopitanun W."/>
            <person name="Kanchanasin P."/>
            <person name="Pittayakhajonwut P."/>
            <person name="Suwanborirux K."/>
            <person name="Tanasupawat S."/>
        </authorList>
    </citation>
    <scope>NUCLEOTIDE SEQUENCE</scope>
    <source>
        <strain evidence="2">KK1-2</strain>
    </source>
</reference>
<sequence>MRRRTYGRAVTAGAATAALLLGGCGDDGGDQGPPSPGDATGPATVAVESSPYGDILVGEDGYALYLFEADSPGASTCADACAEVWPPLTTDGAPDAGDRVDADLLGTMERADGTTGVTYNDHPLYYYEPDTEPGDVGGQAIDDFGGLWYVVGPDGEPIEDERPADEATDEPGPY</sequence>
<dbReference type="RefSeq" id="WP_191207691.1">
    <property type="nucleotide sequence ID" value="NZ_BAABKL010000039.1"/>
</dbReference>